<evidence type="ECO:0000313" key="3">
    <source>
        <dbReference type="Proteomes" id="UP000182584"/>
    </source>
</evidence>
<feature type="signal peptide" evidence="1">
    <location>
        <begin position="1"/>
        <end position="32"/>
    </location>
</feature>
<evidence type="ECO:0000313" key="2">
    <source>
        <dbReference type="EMBL" id="SES31611.1"/>
    </source>
</evidence>
<gene>
    <name evidence="2" type="ORF">SAMN04487884_12928</name>
</gene>
<keyword evidence="1" id="KW-0732">Signal</keyword>
<dbReference type="AlphaFoldDB" id="A0A1H9WCU4"/>
<dbReference type="EMBL" id="FOGJ01000029">
    <property type="protein sequence ID" value="SES31611.1"/>
    <property type="molecule type" value="Genomic_DNA"/>
</dbReference>
<sequence>MMVKRINRSISLFLFTAILSLLVLPLSTNAQKAEYMAYSTESLSKKSDETKITEVTYNGYSFNVPEYWGDPVTVGNEMYFMKDSGTLPLLYMTYIENDFYTEQYKDSKLRYTDYFNVLEESLNDFISFVFDSCEFDDSTKTFIGGKPALTRKGTCNMAGDDDAFVAQFIDDNNIYVIMLVDYQDSGSDIFDDINELLDSFKEID</sequence>
<protein>
    <submittedName>
        <fullName evidence="2">Uncharacterized protein</fullName>
    </submittedName>
</protein>
<feature type="chain" id="PRO_5010357634" evidence="1">
    <location>
        <begin position="33"/>
        <end position="204"/>
    </location>
</feature>
<reference evidence="2 3" key="1">
    <citation type="submission" date="2016-10" db="EMBL/GenBank/DDBJ databases">
        <authorList>
            <person name="de Groot N.N."/>
        </authorList>
    </citation>
    <scope>NUCLEOTIDE SEQUENCE [LARGE SCALE GENOMIC DNA]</scope>
    <source>
        <strain evidence="2 3">AR40</strain>
    </source>
</reference>
<accession>A0A1H9WCU4</accession>
<dbReference type="OrthoDB" id="9951089at2"/>
<evidence type="ECO:0000256" key="1">
    <source>
        <dbReference type="SAM" id="SignalP"/>
    </source>
</evidence>
<dbReference type="Proteomes" id="UP000182584">
    <property type="component" value="Unassembled WGS sequence"/>
</dbReference>
<name>A0A1H9WCU4_BUTFI</name>
<dbReference type="RefSeq" id="WP_074758274.1">
    <property type="nucleotide sequence ID" value="NZ_FOGJ01000029.1"/>
</dbReference>
<organism evidence="2 3">
    <name type="scientific">Butyrivibrio fibrisolvens</name>
    <dbReference type="NCBI Taxonomy" id="831"/>
    <lineage>
        <taxon>Bacteria</taxon>
        <taxon>Bacillati</taxon>
        <taxon>Bacillota</taxon>
        <taxon>Clostridia</taxon>
        <taxon>Lachnospirales</taxon>
        <taxon>Lachnospiraceae</taxon>
        <taxon>Butyrivibrio</taxon>
    </lineage>
</organism>
<proteinExistence type="predicted"/>